<evidence type="ECO:0000313" key="2">
    <source>
        <dbReference type="Proteomes" id="UP000471293"/>
    </source>
</evidence>
<gene>
    <name evidence="1" type="ORF">G3I29_33075</name>
</gene>
<organism evidence="1 2">
    <name type="scientific">Streptomyces halstedii</name>
    <dbReference type="NCBI Taxonomy" id="1944"/>
    <lineage>
        <taxon>Bacteria</taxon>
        <taxon>Bacillati</taxon>
        <taxon>Actinomycetota</taxon>
        <taxon>Actinomycetes</taxon>
        <taxon>Kitasatosporales</taxon>
        <taxon>Streptomycetaceae</taxon>
        <taxon>Streptomyces</taxon>
    </lineage>
</organism>
<dbReference type="SUPFAM" id="SSF53335">
    <property type="entry name" value="S-adenosyl-L-methionine-dependent methyltransferases"/>
    <property type="match status" value="1"/>
</dbReference>
<proteinExistence type="predicted"/>
<dbReference type="EMBL" id="JAAGLQ010000686">
    <property type="protein sequence ID" value="NEA20202.1"/>
    <property type="molecule type" value="Genomic_DNA"/>
</dbReference>
<dbReference type="InterPro" id="IPR029063">
    <property type="entry name" value="SAM-dependent_MTases_sf"/>
</dbReference>
<reference evidence="1 2" key="1">
    <citation type="submission" date="2020-01" db="EMBL/GenBank/DDBJ databases">
        <title>Insect and environment-associated Actinomycetes.</title>
        <authorList>
            <person name="Currrie C."/>
            <person name="Chevrette M."/>
            <person name="Carlson C."/>
            <person name="Stubbendieck R."/>
            <person name="Wendt-Pienkowski E."/>
        </authorList>
    </citation>
    <scope>NUCLEOTIDE SEQUENCE [LARGE SCALE GENOMIC DNA]</scope>
    <source>
        <strain evidence="1 2">SID11342</strain>
    </source>
</reference>
<dbReference type="Pfam" id="PF04672">
    <property type="entry name" value="Methyltransf_19"/>
    <property type="match status" value="1"/>
</dbReference>
<name>A0A6N9UC50_STRHA</name>
<dbReference type="Gene3D" id="3.40.50.150">
    <property type="entry name" value="Vaccinia Virus protein VP39"/>
    <property type="match status" value="1"/>
</dbReference>
<evidence type="ECO:0000313" key="1">
    <source>
        <dbReference type="EMBL" id="NEA20202.1"/>
    </source>
</evidence>
<dbReference type="InterPro" id="IPR006764">
    <property type="entry name" value="SAM_dep_MeTrfase_SAV2177_type"/>
</dbReference>
<dbReference type="Proteomes" id="UP000471293">
    <property type="component" value="Unassembled WGS sequence"/>
</dbReference>
<comment type="caution">
    <text evidence="1">The sequence shown here is derived from an EMBL/GenBank/DDBJ whole genome shotgun (WGS) entry which is preliminary data.</text>
</comment>
<dbReference type="AlphaFoldDB" id="A0A6N9UC50"/>
<accession>A0A6N9UC50</accession>
<evidence type="ECO:0008006" key="3">
    <source>
        <dbReference type="Google" id="ProtNLM"/>
    </source>
</evidence>
<sequence>MVLDGGDHYEADREVGLRLQAVAPHFLGAMQINAVYNDRTVRMLAKEGIRGFLDLGAGLPLIPPSTKFPDTFVSATGAGAGAHVVHVDNDPAVEGHLRMCSTGDRGEHDSVLADLRDIDALIDHPRVQSLMDRGGVCVLIHDVLPYVVSDADAALITQVLRARLPPGSVISLTHATSDLCPQEMTAVAKVLEAAGLPYRPRTRQQIHDLLAPWPLRDPGLVPTGRFHPGHLHAQLPDSRSCAFAALAVRP</sequence>
<protein>
    <recommendedName>
        <fullName evidence="3">SAM-dependent methyltransferase</fullName>
    </recommendedName>
</protein>